<feature type="binding site" evidence="7">
    <location>
        <position position="412"/>
    </location>
    <ligand>
        <name>phosphoenolpyruvate</name>
        <dbReference type="ChEBI" id="CHEBI:58702"/>
    </ligand>
</feature>
<keyword evidence="3 7" id="KW-0028">Amino-acid biosynthesis</keyword>
<feature type="binding site" evidence="7">
    <location>
        <position position="175"/>
    </location>
    <ligand>
        <name>phosphoenolpyruvate</name>
        <dbReference type="ChEBI" id="CHEBI:58702"/>
    </ligand>
</feature>
<evidence type="ECO:0000256" key="1">
    <source>
        <dbReference type="ARBA" id="ARBA00004811"/>
    </source>
</evidence>
<evidence type="ECO:0000256" key="7">
    <source>
        <dbReference type="HAMAP-Rule" id="MF_00210"/>
    </source>
</evidence>
<evidence type="ECO:0000256" key="2">
    <source>
        <dbReference type="ARBA" id="ARBA00009948"/>
    </source>
</evidence>
<organism evidence="9 10">
    <name type="scientific">Actinomycetospora atypica</name>
    <dbReference type="NCBI Taxonomy" id="1290095"/>
    <lineage>
        <taxon>Bacteria</taxon>
        <taxon>Bacillati</taxon>
        <taxon>Actinomycetota</taxon>
        <taxon>Actinomycetes</taxon>
        <taxon>Pseudonocardiales</taxon>
        <taxon>Pseudonocardiaceae</taxon>
        <taxon>Actinomycetospora</taxon>
    </lineage>
</organism>
<dbReference type="SUPFAM" id="SSF55205">
    <property type="entry name" value="EPT/RTPC-like"/>
    <property type="match status" value="1"/>
</dbReference>
<keyword evidence="4 7" id="KW-0808">Transferase</keyword>
<dbReference type="EC" id="2.5.1.19" evidence="7"/>
<feature type="binding site" evidence="7">
    <location>
        <position position="203"/>
    </location>
    <ligand>
        <name>3-phosphoshikimate</name>
        <dbReference type="ChEBI" id="CHEBI:145989"/>
    </ligand>
</feature>
<comment type="catalytic activity">
    <reaction evidence="6">
        <text>3-phosphoshikimate + phosphoenolpyruvate = 5-O-(1-carboxyvinyl)-3-phosphoshikimate + phosphate</text>
        <dbReference type="Rhea" id="RHEA:21256"/>
        <dbReference type="ChEBI" id="CHEBI:43474"/>
        <dbReference type="ChEBI" id="CHEBI:57701"/>
        <dbReference type="ChEBI" id="CHEBI:58702"/>
        <dbReference type="ChEBI" id="CHEBI:145989"/>
        <dbReference type="EC" id="2.5.1.19"/>
    </reaction>
    <physiologicalReaction direction="left-to-right" evidence="6">
        <dbReference type="Rhea" id="RHEA:21257"/>
    </physiologicalReaction>
</comment>
<feature type="binding site" evidence="7">
    <location>
        <position position="173"/>
    </location>
    <ligand>
        <name>3-phosphoshikimate</name>
        <dbReference type="ChEBI" id="CHEBI:145989"/>
    </ligand>
</feature>
<protein>
    <recommendedName>
        <fullName evidence="7">3-phosphoshikimate 1-carboxyvinyltransferase</fullName>
        <ecNumber evidence="7">2.5.1.19</ecNumber>
    </recommendedName>
    <alternativeName>
        <fullName evidence="7">5-enolpyruvylshikimate-3-phosphate synthase</fullName>
        <shortName evidence="7">EPSP synthase</shortName>
        <shortName evidence="7">EPSPS</shortName>
    </alternativeName>
</protein>
<feature type="binding site" evidence="7">
    <location>
        <position position="25"/>
    </location>
    <ligand>
        <name>3-phosphoshikimate</name>
        <dbReference type="ChEBI" id="CHEBI:145989"/>
    </ligand>
</feature>
<dbReference type="RefSeq" id="WP_378034575.1">
    <property type="nucleotide sequence ID" value="NZ_JBHSIV010000003.1"/>
</dbReference>
<evidence type="ECO:0000259" key="8">
    <source>
        <dbReference type="Pfam" id="PF00275"/>
    </source>
</evidence>
<comment type="caution">
    <text evidence="7">Lacks conserved residue(s) required for the propagation of feature annotation.</text>
</comment>
<evidence type="ECO:0000256" key="3">
    <source>
        <dbReference type="ARBA" id="ARBA00022605"/>
    </source>
</evidence>
<accession>A0ABV9YF17</accession>
<dbReference type="EMBL" id="JBHSIV010000003">
    <property type="protein sequence ID" value="MFC5061216.1"/>
    <property type="molecule type" value="Genomic_DNA"/>
</dbReference>
<evidence type="ECO:0000256" key="4">
    <source>
        <dbReference type="ARBA" id="ARBA00022679"/>
    </source>
</evidence>
<feature type="binding site" evidence="7">
    <location>
        <position position="127"/>
    </location>
    <ligand>
        <name>phosphoenolpyruvate</name>
        <dbReference type="ChEBI" id="CHEBI:58702"/>
    </ligand>
</feature>
<keyword evidence="7" id="KW-0963">Cytoplasm</keyword>
<dbReference type="PANTHER" id="PTHR21090:SF5">
    <property type="entry name" value="PENTAFUNCTIONAL AROM POLYPEPTIDE"/>
    <property type="match status" value="1"/>
</dbReference>
<feature type="active site" description="Proton acceptor" evidence="7">
    <location>
        <position position="335"/>
    </location>
</feature>
<evidence type="ECO:0000256" key="6">
    <source>
        <dbReference type="ARBA" id="ARBA00044633"/>
    </source>
</evidence>
<comment type="caution">
    <text evidence="9">The sequence shown here is derived from an EMBL/GenBank/DDBJ whole genome shotgun (WGS) entry which is preliminary data.</text>
</comment>
<feature type="binding site" evidence="7">
    <location>
        <position position="174"/>
    </location>
    <ligand>
        <name>3-phosphoshikimate</name>
        <dbReference type="ChEBI" id="CHEBI:145989"/>
    </ligand>
</feature>
<feature type="domain" description="Enolpyruvate transferase" evidence="8">
    <location>
        <begin position="12"/>
        <end position="444"/>
    </location>
</feature>
<dbReference type="InterPro" id="IPR001986">
    <property type="entry name" value="Enolpyruvate_Tfrase_dom"/>
</dbReference>
<feature type="binding site" evidence="7">
    <location>
        <position position="175"/>
    </location>
    <ligand>
        <name>3-phosphoshikimate</name>
        <dbReference type="ChEBI" id="CHEBI:145989"/>
    </ligand>
</feature>
<gene>
    <name evidence="7 9" type="primary">aroA</name>
    <name evidence="9" type="ORF">ACFPBZ_03285</name>
</gene>
<evidence type="ECO:0000256" key="5">
    <source>
        <dbReference type="ARBA" id="ARBA00023141"/>
    </source>
</evidence>
<comment type="pathway">
    <text evidence="1 7">Metabolic intermediate biosynthesis; chorismate biosynthesis; chorismate from D-erythrose 4-phosphate and phosphoenolpyruvate: step 6/7.</text>
</comment>
<comment type="subunit">
    <text evidence="7">Monomer.</text>
</comment>
<comment type="subcellular location">
    <subcellularLocation>
        <location evidence="7">Cytoplasm</location>
    </subcellularLocation>
</comment>
<comment type="similarity">
    <text evidence="2 7">Belongs to the EPSP synthase family.</text>
</comment>
<feature type="binding site" evidence="7">
    <location>
        <position position="99"/>
    </location>
    <ligand>
        <name>phosphoenolpyruvate</name>
        <dbReference type="ChEBI" id="CHEBI:58702"/>
    </ligand>
</feature>
<evidence type="ECO:0000313" key="10">
    <source>
        <dbReference type="Proteomes" id="UP001595947"/>
    </source>
</evidence>
<evidence type="ECO:0000313" key="9">
    <source>
        <dbReference type="EMBL" id="MFC5061216.1"/>
    </source>
</evidence>
<feature type="binding site" evidence="7">
    <location>
        <position position="24"/>
    </location>
    <ligand>
        <name>3-phosphoshikimate</name>
        <dbReference type="ChEBI" id="CHEBI:145989"/>
    </ligand>
</feature>
<dbReference type="InterPro" id="IPR006264">
    <property type="entry name" value="EPSP_synthase"/>
</dbReference>
<dbReference type="InterPro" id="IPR036968">
    <property type="entry name" value="Enolpyruvate_Tfrase_sf"/>
</dbReference>
<dbReference type="Pfam" id="PF00275">
    <property type="entry name" value="EPSP_synthase"/>
    <property type="match status" value="1"/>
</dbReference>
<dbReference type="InterPro" id="IPR013792">
    <property type="entry name" value="RNA3'P_cycl/enolpyr_Trfase_a/b"/>
</dbReference>
<sequence length="457" mass="46364">MSSPWSAPAADGPVHGAVAVPGSKSVTNRALVLAALAGDGATRTVAGAARSRDTTLMVDGLAALGVGTEITAGRDGTIDVAVTAPERLRAGRVDCGLAGTVMRFLPPLAALADGPVAFDGDPHARTRPMGGVLAGLRGLGVALDPADAHRLPFTVLGSGAVAGGPVTVDASASSQFVSGLLLSGARYDRGVVVTHRGDGPVPSLPHVDMTVTMLRLSGVTVTSETERWAVSPGPVTPEARFVVEPDLSGAAVYLAAAMITGGRVTITGWPERRPAANPERHDQSRHDLPGLQPLAAVRRALEAFGASVDEGPEGLTVQGPDRLRGVDVDLGEIGELTPTVTALAVVAGLSGEHSRLRGVGHIRGHETDRLAALVAECTSLGARVSETEDGLEVHPASGLAPTRPWGAYADHRMATAGALLGLVVPGLEIDDVAATTKTLPDFATDWPALVGGAGVPA</sequence>
<dbReference type="PANTHER" id="PTHR21090">
    <property type="entry name" value="AROM/DEHYDROQUINATE SYNTHASE"/>
    <property type="match status" value="1"/>
</dbReference>
<dbReference type="NCBIfam" id="TIGR01356">
    <property type="entry name" value="aroA"/>
    <property type="match status" value="1"/>
</dbReference>
<feature type="binding site" evidence="7">
    <location>
        <position position="335"/>
    </location>
    <ligand>
        <name>3-phosphoshikimate</name>
        <dbReference type="ChEBI" id="CHEBI:145989"/>
    </ligand>
</feature>
<feature type="binding site" evidence="7">
    <location>
        <position position="29"/>
    </location>
    <ligand>
        <name>3-phosphoshikimate</name>
        <dbReference type="ChEBI" id="CHEBI:145989"/>
    </ligand>
</feature>
<dbReference type="CDD" id="cd01556">
    <property type="entry name" value="EPSP_synthase"/>
    <property type="match status" value="1"/>
</dbReference>
<reference evidence="10" key="1">
    <citation type="journal article" date="2019" name="Int. J. Syst. Evol. Microbiol.">
        <title>The Global Catalogue of Microorganisms (GCM) 10K type strain sequencing project: providing services to taxonomists for standard genome sequencing and annotation.</title>
        <authorList>
            <consortium name="The Broad Institute Genomics Platform"/>
            <consortium name="The Broad Institute Genome Sequencing Center for Infectious Disease"/>
            <person name="Wu L."/>
            <person name="Ma J."/>
        </authorList>
    </citation>
    <scope>NUCLEOTIDE SEQUENCE [LARGE SCALE GENOMIC DNA]</scope>
    <source>
        <strain evidence="10">CGMCC 4.7093</strain>
    </source>
</reference>
<dbReference type="Proteomes" id="UP001595947">
    <property type="component" value="Unassembled WGS sequence"/>
</dbReference>
<dbReference type="Gene3D" id="3.65.10.10">
    <property type="entry name" value="Enolpyruvate transferase domain"/>
    <property type="match status" value="2"/>
</dbReference>
<feature type="binding site" evidence="7">
    <location>
        <position position="24"/>
    </location>
    <ligand>
        <name>phosphoenolpyruvate</name>
        <dbReference type="ChEBI" id="CHEBI:58702"/>
    </ligand>
</feature>
<feature type="binding site" evidence="7">
    <location>
        <position position="365"/>
    </location>
    <ligand>
        <name>3-phosphoshikimate</name>
        <dbReference type="ChEBI" id="CHEBI:145989"/>
    </ligand>
</feature>
<feature type="binding site" evidence="7">
    <location>
        <position position="437"/>
    </location>
    <ligand>
        <name>phosphoenolpyruvate</name>
        <dbReference type="ChEBI" id="CHEBI:58702"/>
    </ligand>
</feature>
<dbReference type="GO" id="GO:0003866">
    <property type="term" value="F:3-phosphoshikimate 1-carboxyvinyltransferase activity"/>
    <property type="evidence" value="ECO:0007669"/>
    <property type="project" value="UniProtKB-EC"/>
</dbReference>
<dbReference type="PIRSF" id="PIRSF000505">
    <property type="entry name" value="EPSPS"/>
    <property type="match status" value="1"/>
</dbReference>
<feature type="binding site" evidence="7">
    <location>
        <position position="369"/>
    </location>
    <ligand>
        <name>phosphoenolpyruvate</name>
        <dbReference type="ChEBI" id="CHEBI:58702"/>
    </ligand>
</feature>
<name>A0ABV9YF17_9PSEU</name>
<keyword evidence="10" id="KW-1185">Reference proteome</keyword>
<comment type="function">
    <text evidence="7">Catalyzes the transfer of the enolpyruvyl moiety of phosphoenolpyruvate (PEP) to the 5-hydroxyl of shikimate-3-phosphate (S3P) to produce enolpyruvyl shikimate-3-phosphate and inorganic phosphate.</text>
</comment>
<keyword evidence="5 7" id="KW-0057">Aromatic amino acid biosynthesis</keyword>
<dbReference type="HAMAP" id="MF_00210">
    <property type="entry name" value="EPSP_synth"/>
    <property type="match status" value="1"/>
</dbReference>
<proteinExistence type="inferred from homology"/>